<keyword evidence="2" id="KW-1185">Reference proteome</keyword>
<dbReference type="AlphaFoldDB" id="A0A0V1DMS6"/>
<gene>
    <name evidence="1" type="ORF">T4D_6908</name>
</gene>
<dbReference type="EMBL" id="JYDT01003113">
    <property type="protein sequence ID" value="KRY62683.1"/>
    <property type="molecule type" value="Genomic_DNA"/>
</dbReference>
<organism evidence="1 2">
    <name type="scientific">Trichinella pseudospiralis</name>
    <name type="common">Parasitic roundworm</name>
    <dbReference type="NCBI Taxonomy" id="6337"/>
    <lineage>
        <taxon>Eukaryota</taxon>
        <taxon>Metazoa</taxon>
        <taxon>Ecdysozoa</taxon>
        <taxon>Nematoda</taxon>
        <taxon>Enoplea</taxon>
        <taxon>Dorylaimia</taxon>
        <taxon>Trichinellida</taxon>
        <taxon>Trichinellidae</taxon>
        <taxon>Trichinella</taxon>
    </lineage>
</organism>
<accession>A0A0V1DMS6</accession>
<dbReference type="Proteomes" id="UP000054995">
    <property type="component" value="Unassembled WGS sequence"/>
</dbReference>
<sequence length="48" mass="5411">MKALFSERSERQPVFKHFLKDGNTNKGVPVGDWTVSRAPGFKVLNSFS</sequence>
<proteinExistence type="predicted"/>
<evidence type="ECO:0000313" key="2">
    <source>
        <dbReference type="Proteomes" id="UP000054995"/>
    </source>
</evidence>
<evidence type="ECO:0000313" key="1">
    <source>
        <dbReference type="EMBL" id="KRY62683.1"/>
    </source>
</evidence>
<protein>
    <submittedName>
        <fullName evidence="1">Uncharacterized protein</fullName>
    </submittedName>
</protein>
<comment type="caution">
    <text evidence="1">The sequence shown here is derived from an EMBL/GenBank/DDBJ whole genome shotgun (WGS) entry which is preliminary data.</text>
</comment>
<name>A0A0V1DMS6_TRIPS</name>
<reference evidence="1 2" key="1">
    <citation type="submission" date="2015-01" db="EMBL/GenBank/DDBJ databases">
        <title>Evolution of Trichinella species and genotypes.</title>
        <authorList>
            <person name="Korhonen P.K."/>
            <person name="Edoardo P."/>
            <person name="Giuseppe L.R."/>
            <person name="Gasser R.B."/>
        </authorList>
    </citation>
    <scope>NUCLEOTIDE SEQUENCE [LARGE SCALE GENOMIC DNA]</scope>
    <source>
        <strain evidence="1">ISS470</strain>
    </source>
</reference>